<proteinExistence type="predicted"/>
<dbReference type="EMBL" id="VNJI01000027">
    <property type="protein sequence ID" value="TVY08101.1"/>
    <property type="molecule type" value="Genomic_DNA"/>
</dbReference>
<evidence type="ECO:0000313" key="1">
    <source>
        <dbReference type="EMBL" id="TVY08101.1"/>
    </source>
</evidence>
<accession>A0A559K7I9</accession>
<name>A0A559K7I9_9BACL</name>
<gene>
    <name evidence="1" type="ORF">FPZ49_20315</name>
</gene>
<dbReference type="AlphaFoldDB" id="A0A559K7I9"/>
<keyword evidence="2" id="KW-1185">Reference proteome</keyword>
<reference evidence="1 2" key="1">
    <citation type="submission" date="2019-07" db="EMBL/GenBank/DDBJ databases">
        <authorList>
            <person name="Kim J."/>
        </authorList>
    </citation>
    <scope>NUCLEOTIDE SEQUENCE [LARGE SCALE GENOMIC DNA]</scope>
    <source>
        <strain evidence="1 2">JC52</strain>
    </source>
</reference>
<dbReference type="RefSeq" id="WP_144850309.1">
    <property type="nucleotide sequence ID" value="NZ_VNJI01000027.1"/>
</dbReference>
<evidence type="ECO:0000313" key="2">
    <source>
        <dbReference type="Proteomes" id="UP000317036"/>
    </source>
</evidence>
<comment type="caution">
    <text evidence="1">The sequence shown here is derived from an EMBL/GenBank/DDBJ whole genome shotgun (WGS) entry which is preliminary data.</text>
</comment>
<dbReference type="Proteomes" id="UP000317036">
    <property type="component" value="Unassembled WGS sequence"/>
</dbReference>
<sequence length="71" mass="7631">MQEQLSQPFASSWTAARSYKDFDTQAYDVQVVSLVKKVPMLSESDGCTGHQFGPGGIAEVAGAGSRHNSRI</sequence>
<organism evidence="1 2">
    <name type="scientific">Paenibacillus cremeus</name>
    <dbReference type="NCBI Taxonomy" id="2163881"/>
    <lineage>
        <taxon>Bacteria</taxon>
        <taxon>Bacillati</taxon>
        <taxon>Bacillota</taxon>
        <taxon>Bacilli</taxon>
        <taxon>Bacillales</taxon>
        <taxon>Paenibacillaceae</taxon>
        <taxon>Paenibacillus</taxon>
    </lineage>
</organism>
<protein>
    <submittedName>
        <fullName evidence="1">Uncharacterized protein</fullName>
    </submittedName>
</protein>